<protein>
    <recommendedName>
        <fullName evidence="3">S-formylglutathione hydrolase</fullName>
        <ecNumber evidence="2">3.1.2.12</ecNumber>
    </recommendedName>
</protein>
<feature type="compositionally biased region" description="Pro residues" evidence="6">
    <location>
        <begin position="22"/>
        <end position="32"/>
    </location>
</feature>
<reference evidence="7" key="5">
    <citation type="journal article" date="2021" name="G3 (Bethesda)">
        <title>Aegilops tauschii genome assembly Aet v5.0 features greater sequence contiguity and improved annotation.</title>
        <authorList>
            <person name="Wang L."/>
            <person name="Zhu T."/>
            <person name="Rodriguez J.C."/>
            <person name="Deal K.R."/>
            <person name="Dubcovsky J."/>
            <person name="McGuire P.E."/>
            <person name="Lux T."/>
            <person name="Spannagl M."/>
            <person name="Mayer K.F.X."/>
            <person name="Baldrich P."/>
            <person name="Meyers B.C."/>
            <person name="Huo N."/>
            <person name="Gu Y.Q."/>
            <person name="Zhou H."/>
            <person name="Devos K.M."/>
            <person name="Bennetzen J.L."/>
            <person name="Unver T."/>
            <person name="Budak H."/>
            <person name="Gulick P.J."/>
            <person name="Galiba G."/>
            <person name="Kalapos B."/>
            <person name="Nelson D.R."/>
            <person name="Li P."/>
            <person name="You F.M."/>
            <person name="Luo M.C."/>
            <person name="Dvorak J."/>
        </authorList>
    </citation>
    <scope>NUCLEOTIDE SEQUENCE [LARGE SCALE GENOMIC DNA]</scope>
    <source>
        <strain evidence="7">cv. AL8/78</strain>
    </source>
</reference>
<dbReference type="Gramene" id="AET3Gv21094600.2">
    <property type="protein sequence ID" value="AET3Gv21094600.2"/>
    <property type="gene ID" value="AET3Gv21094600"/>
</dbReference>
<sequence length="214" mass="23038">EFWISGSGIPSSRISTHSRPPVQSPPTTTPPTPRRRSRDGGGRSPSRGGAGAAEQDQDVRRPQPPLPPPERRPRLPHDLLPLPPRVAGLQAPRACPSPLAPGPYSPSPACRSDGAFVGVVQVLYWLSGLTCTDENFIIKSGAQRAAAAHGVALVAPDTSPRTFNFNPLLPSRSISRVYCVPVPPRPYHPIVRGILELVGGCGDWRNAVKLRFFF</sequence>
<reference evidence="8" key="2">
    <citation type="journal article" date="2017" name="Nat. Plants">
        <title>The Aegilops tauschii genome reveals multiple impacts of transposons.</title>
        <authorList>
            <person name="Zhao G."/>
            <person name="Zou C."/>
            <person name="Li K."/>
            <person name="Wang K."/>
            <person name="Li T."/>
            <person name="Gao L."/>
            <person name="Zhang X."/>
            <person name="Wang H."/>
            <person name="Yang Z."/>
            <person name="Liu X."/>
            <person name="Jiang W."/>
            <person name="Mao L."/>
            <person name="Kong X."/>
            <person name="Jiao Y."/>
            <person name="Jia J."/>
        </authorList>
    </citation>
    <scope>NUCLEOTIDE SEQUENCE [LARGE SCALE GENOMIC DNA]</scope>
    <source>
        <strain evidence="8">cv. AL8/78</strain>
    </source>
</reference>
<dbReference type="InterPro" id="IPR029058">
    <property type="entry name" value="AB_hydrolase_fold"/>
</dbReference>
<dbReference type="EnsemblPlants" id="AET3Gv21094600.2">
    <property type="protein sequence ID" value="AET3Gv21094600.2"/>
    <property type="gene ID" value="AET3Gv21094600"/>
</dbReference>
<evidence type="ECO:0000256" key="6">
    <source>
        <dbReference type="SAM" id="MobiDB-lite"/>
    </source>
</evidence>
<reference evidence="7" key="4">
    <citation type="submission" date="2019-03" db="UniProtKB">
        <authorList>
            <consortium name="EnsemblPlants"/>
        </authorList>
    </citation>
    <scope>IDENTIFICATION</scope>
</reference>
<dbReference type="InterPro" id="IPR014186">
    <property type="entry name" value="S-formylglutathione_hydrol"/>
</dbReference>
<reference evidence="7" key="3">
    <citation type="journal article" date="2017" name="Nature">
        <title>Genome sequence of the progenitor of the wheat D genome Aegilops tauschii.</title>
        <authorList>
            <person name="Luo M.C."/>
            <person name="Gu Y.Q."/>
            <person name="Puiu D."/>
            <person name="Wang H."/>
            <person name="Twardziok S.O."/>
            <person name="Deal K.R."/>
            <person name="Huo N."/>
            <person name="Zhu T."/>
            <person name="Wang L."/>
            <person name="Wang Y."/>
            <person name="McGuire P.E."/>
            <person name="Liu S."/>
            <person name="Long H."/>
            <person name="Ramasamy R.K."/>
            <person name="Rodriguez J.C."/>
            <person name="Van S.L."/>
            <person name="Yuan L."/>
            <person name="Wang Z."/>
            <person name="Xia Z."/>
            <person name="Xiao L."/>
            <person name="Anderson O.D."/>
            <person name="Ouyang S."/>
            <person name="Liang Y."/>
            <person name="Zimin A.V."/>
            <person name="Pertea G."/>
            <person name="Qi P."/>
            <person name="Bennetzen J.L."/>
            <person name="Dai X."/>
            <person name="Dawson M.W."/>
            <person name="Muller H.G."/>
            <person name="Kugler K."/>
            <person name="Rivarola-Duarte L."/>
            <person name="Spannagl M."/>
            <person name="Mayer K.F.X."/>
            <person name="Lu F.H."/>
            <person name="Bevan M.W."/>
            <person name="Leroy P."/>
            <person name="Li P."/>
            <person name="You F.M."/>
            <person name="Sun Q."/>
            <person name="Liu Z."/>
            <person name="Lyons E."/>
            <person name="Wicker T."/>
            <person name="Salzberg S.L."/>
            <person name="Devos K.M."/>
            <person name="Dvorak J."/>
        </authorList>
    </citation>
    <scope>NUCLEOTIDE SEQUENCE [LARGE SCALE GENOMIC DNA]</scope>
    <source>
        <strain evidence="7">cv. AL8/78</strain>
    </source>
</reference>
<evidence type="ECO:0000256" key="5">
    <source>
        <dbReference type="ARBA" id="ARBA00022801"/>
    </source>
</evidence>
<accession>A0A453GKX4</accession>
<dbReference type="InterPro" id="IPR000801">
    <property type="entry name" value="Esterase-like"/>
</dbReference>
<evidence type="ECO:0000256" key="2">
    <source>
        <dbReference type="ARBA" id="ARBA00012479"/>
    </source>
</evidence>
<dbReference type="GO" id="GO:0018738">
    <property type="term" value="F:S-formylglutathione hydrolase activity"/>
    <property type="evidence" value="ECO:0007669"/>
    <property type="project" value="UniProtKB-EC"/>
</dbReference>
<evidence type="ECO:0000313" key="8">
    <source>
        <dbReference type="Proteomes" id="UP000015105"/>
    </source>
</evidence>
<dbReference type="Pfam" id="PF00756">
    <property type="entry name" value="Esterase"/>
    <property type="match status" value="1"/>
</dbReference>
<dbReference type="PANTHER" id="PTHR10061:SF0">
    <property type="entry name" value="S-FORMYLGLUTATHIONE HYDROLASE"/>
    <property type="match status" value="1"/>
</dbReference>
<name>A0A453GKX4_AEGTS</name>
<dbReference type="AlphaFoldDB" id="A0A453GKX4"/>
<dbReference type="GO" id="GO:0005829">
    <property type="term" value="C:cytosol"/>
    <property type="evidence" value="ECO:0007669"/>
    <property type="project" value="TreeGrafter"/>
</dbReference>
<proteinExistence type="inferred from homology"/>
<evidence type="ECO:0000256" key="3">
    <source>
        <dbReference type="ARBA" id="ARBA00016774"/>
    </source>
</evidence>
<dbReference type="EC" id="3.1.2.12" evidence="2"/>
<organism evidence="7 8">
    <name type="scientific">Aegilops tauschii subsp. strangulata</name>
    <name type="common">Goatgrass</name>
    <dbReference type="NCBI Taxonomy" id="200361"/>
    <lineage>
        <taxon>Eukaryota</taxon>
        <taxon>Viridiplantae</taxon>
        <taxon>Streptophyta</taxon>
        <taxon>Embryophyta</taxon>
        <taxon>Tracheophyta</taxon>
        <taxon>Spermatophyta</taxon>
        <taxon>Magnoliopsida</taxon>
        <taxon>Liliopsida</taxon>
        <taxon>Poales</taxon>
        <taxon>Poaceae</taxon>
        <taxon>BOP clade</taxon>
        <taxon>Pooideae</taxon>
        <taxon>Triticodae</taxon>
        <taxon>Triticeae</taxon>
        <taxon>Triticinae</taxon>
        <taxon>Aegilops</taxon>
    </lineage>
</organism>
<keyword evidence="8" id="KW-1185">Reference proteome</keyword>
<keyword evidence="5" id="KW-0378">Hydrolase</keyword>
<dbReference type="Gene3D" id="3.40.50.1820">
    <property type="entry name" value="alpha/beta hydrolase"/>
    <property type="match status" value="1"/>
</dbReference>
<dbReference type="GO" id="GO:0052689">
    <property type="term" value="F:carboxylic ester hydrolase activity"/>
    <property type="evidence" value="ECO:0007669"/>
    <property type="project" value="UniProtKB-KW"/>
</dbReference>
<dbReference type="Proteomes" id="UP000015105">
    <property type="component" value="Chromosome 3D"/>
</dbReference>
<keyword evidence="4" id="KW-0719">Serine esterase</keyword>
<evidence type="ECO:0000256" key="4">
    <source>
        <dbReference type="ARBA" id="ARBA00022487"/>
    </source>
</evidence>
<reference evidence="8" key="1">
    <citation type="journal article" date="2014" name="Science">
        <title>Ancient hybridizations among the ancestral genomes of bread wheat.</title>
        <authorList>
            <consortium name="International Wheat Genome Sequencing Consortium,"/>
            <person name="Marcussen T."/>
            <person name="Sandve S.R."/>
            <person name="Heier L."/>
            <person name="Spannagl M."/>
            <person name="Pfeifer M."/>
            <person name="Jakobsen K.S."/>
            <person name="Wulff B.B."/>
            <person name="Steuernagel B."/>
            <person name="Mayer K.F."/>
            <person name="Olsen O.A."/>
        </authorList>
    </citation>
    <scope>NUCLEOTIDE SEQUENCE [LARGE SCALE GENOMIC DNA]</scope>
    <source>
        <strain evidence="8">cv. AL8/78</strain>
    </source>
</reference>
<comment type="similarity">
    <text evidence="1">Belongs to the esterase D family.</text>
</comment>
<evidence type="ECO:0000313" key="7">
    <source>
        <dbReference type="EnsemblPlants" id="AET3Gv21094600.2"/>
    </source>
</evidence>
<feature type="region of interest" description="Disordered" evidence="6">
    <location>
        <begin position="1"/>
        <end position="88"/>
    </location>
</feature>
<evidence type="ECO:0000256" key="1">
    <source>
        <dbReference type="ARBA" id="ARBA00005622"/>
    </source>
</evidence>
<dbReference type="GO" id="GO:0046294">
    <property type="term" value="P:formaldehyde catabolic process"/>
    <property type="evidence" value="ECO:0007669"/>
    <property type="project" value="InterPro"/>
</dbReference>
<feature type="compositionally biased region" description="Low complexity" evidence="6">
    <location>
        <begin position="1"/>
        <end position="21"/>
    </location>
</feature>
<dbReference type="SUPFAM" id="SSF53474">
    <property type="entry name" value="alpha/beta-Hydrolases"/>
    <property type="match status" value="1"/>
</dbReference>
<dbReference type="PANTHER" id="PTHR10061">
    <property type="entry name" value="S-FORMYLGLUTATHIONE HYDROLASE"/>
    <property type="match status" value="1"/>
</dbReference>